<evidence type="ECO:0000259" key="5">
    <source>
        <dbReference type="PROSITE" id="PS51253"/>
    </source>
</evidence>
<dbReference type="GO" id="GO:0003677">
    <property type="term" value="F:DNA binding"/>
    <property type="evidence" value="ECO:0007669"/>
    <property type="project" value="UniProtKB-KW"/>
</dbReference>
<dbReference type="Proteomes" id="UP000191285">
    <property type="component" value="Unassembled WGS sequence"/>
</dbReference>
<feature type="region of interest" description="Disordered" evidence="4">
    <location>
        <begin position="55"/>
        <end position="76"/>
    </location>
</feature>
<feature type="domain" description="HTH CENPB-type" evidence="5">
    <location>
        <begin position="60"/>
        <end position="132"/>
    </location>
</feature>
<organism evidence="6 7">
    <name type="scientific">Penicillium steckii</name>
    <dbReference type="NCBI Taxonomy" id="303698"/>
    <lineage>
        <taxon>Eukaryota</taxon>
        <taxon>Fungi</taxon>
        <taxon>Dikarya</taxon>
        <taxon>Ascomycota</taxon>
        <taxon>Pezizomycotina</taxon>
        <taxon>Eurotiomycetes</taxon>
        <taxon>Eurotiomycetidae</taxon>
        <taxon>Eurotiales</taxon>
        <taxon>Aspergillaceae</taxon>
        <taxon>Penicillium</taxon>
    </lineage>
</organism>
<evidence type="ECO:0000313" key="6">
    <source>
        <dbReference type="EMBL" id="OQE31792.1"/>
    </source>
</evidence>
<keyword evidence="7" id="KW-1185">Reference proteome</keyword>
<evidence type="ECO:0000256" key="2">
    <source>
        <dbReference type="ARBA" id="ARBA00023242"/>
    </source>
</evidence>
<name>A0A1V6TZP4_9EURO</name>
<dbReference type="AlphaFoldDB" id="A0A1V6TZP4"/>
<evidence type="ECO:0000256" key="4">
    <source>
        <dbReference type="SAM" id="MobiDB-lite"/>
    </source>
</evidence>
<dbReference type="InterPro" id="IPR006600">
    <property type="entry name" value="HTH_CenpB_DNA-bd_dom"/>
</dbReference>
<accession>A0A1V6TZP4</accession>
<dbReference type="SUPFAM" id="SSF46689">
    <property type="entry name" value="Homeodomain-like"/>
    <property type="match status" value="1"/>
</dbReference>
<protein>
    <recommendedName>
        <fullName evidence="5">HTH CENPB-type domain-containing protein</fullName>
    </recommendedName>
</protein>
<keyword evidence="2" id="KW-0539">Nucleus</keyword>
<dbReference type="InterPro" id="IPR007889">
    <property type="entry name" value="HTH_Psq"/>
</dbReference>
<proteinExistence type="predicted"/>
<dbReference type="OrthoDB" id="4207519at2759"/>
<dbReference type="Pfam" id="PF05225">
    <property type="entry name" value="HTH_psq"/>
    <property type="match status" value="1"/>
</dbReference>
<comment type="caution">
    <text evidence="6">The sequence shown here is derived from an EMBL/GenBank/DDBJ whole genome shotgun (WGS) entry which is preliminary data.</text>
</comment>
<dbReference type="PROSITE" id="PS51253">
    <property type="entry name" value="HTH_CENPB"/>
    <property type="match status" value="1"/>
</dbReference>
<evidence type="ECO:0000256" key="3">
    <source>
        <dbReference type="SAM" id="Coils"/>
    </source>
</evidence>
<evidence type="ECO:0000256" key="1">
    <source>
        <dbReference type="ARBA" id="ARBA00023125"/>
    </source>
</evidence>
<reference evidence="7" key="1">
    <citation type="journal article" date="2017" name="Nat. Microbiol.">
        <title>Global analysis of biosynthetic gene clusters reveals vast potential of secondary metabolite production in Penicillium species.</title>
        <authorList>
            <person name="Nielsen J.C."/>
            <person name="Grijseels S."/>
            <person name="Prigent S."/>
            <person name="Ji B."/>
            <person name="Dainat J."/>
            <person name="Nielsen K.F."/>
            <person name="Frisvad J.C."/>
            <person name="Workman M."/>
            <person name="Nielsen J."/>
        </authorList>
    </citation>
    <scope>NUCLEOTIDE SEQUENCE [LARGE SCALE GENOMIC DNA]</scope>
    <source>
        <strain evidence="7">IBT 24891</strain>
    </source>
</reference>
<keyword evidence="3" id="KW-0175">Coiled coil</keyword>
<evidence type="ECO:0000313" key="7">
    <source>
        <dbReference type="Proteomes" id="UP000191285"/>
    </source>
</evidence>
<feature type="coiled-coil region" evidence="3">
    <location>
        <begin position="184"/>
        <end position="218"/>
    </location>
</feature>
<keyword evidence="1" id="KW-0238">DNA-binding</keyword>
<sequence length="236" mass="25981">MSSTQSQTVPDSGNQEDRIQAALIAYNNGSVSSMRGAARSFHVPVNTLRRRAQGATARAKTRANSHKFTQSEEDSLKDQINSMISRGSPPSRHELREMADALLATRGDAVPAKVGHRWVDNFIKRIPSLAAHYLRGGTNPVATRPAPKEAKPKDAKDFERQALAIISSLRPQFRGSSNTLLKSLQQMTKAYQEVLLEIARLERENKRLHTENVRLGAENCHAQSALNMNDGSTNGS</sequence>
<dbReference type="InterPro" id="IPR009057">
    <property type="entry name" value="Homeodomain-like_sf"/>
</dbReference>
<dbReference type="Pfam" id="PF03221">
    <property type="entry name" value="HTH_Tnp_Tc5"/>
    <property type="match status" value="1"/>
</dbReference>
<dbReference type="EMBL" id="MLKD01000001">
    <property type="protein sequence ID" value="OQE31792.1"/>
    <property type="molecule type" value="Genomic_DNA"/>
</dbReference>
<dbReference type="STRING" id="303698.A0A1V6TZP4"/>
<gene>
    <name evidence="6" type="ORF">PENSTE_c001G09574</name>
</gene>